<evidence type="ECO:0000256" key="4">
    <source>
        <dbReference type="ARBA" id="ARBA00023136"/>
    </source>
</evidence>
<evidence type="ECO:0000313" key="7">
    <source>
        <dbReference type="EMBL" id="AGH43831.1"/>
    </source>
</evidence>
<reference evidence="7 8" key="1">
    <citation type="journal article" date="2013" name="Genome Announc.">
        <title>Complete Genome Sequence of Glaciecola psychrophila Strain 170T.</title>
        <authorList>
            <person name="Yin J."/>
            <person name="Chen J."/>
            <person name="Liu G."/>
            <person name="Yu Y."/>
            <person name="Song L."/>
            <person name="Wang X."/>
            <person name="Qu X."/>
        </authorList>
    </citation>
    <scope>NUCLEOTIDE SEQUENCE [LARGE SCALE GENOMIC DNA]</scope>
    <source>
        <strain evidence="7 8">170</strain>
    </source>
</reference>
<sequence>MQQVSNPFQAMKDIFVKPNQVFATISETHNWSWIPFMCIAVIGALPIYAYFNFVDFSWYTELMVQAMAGDLSPAEQNVFRNVMADQSQSLWTGVFGSVFMLIVSNAIMALYLNIVTKADEECVQGYSDWYGFSWWVSIPVIVSSLLGILVVLVSQDSQLSPVSMAPTSFAFIFSVEMNSSWASLMQAIRLESVWVMYLTAVGLSQWTQLPAKKTYMIAIAPYVLIWASWALFIAI</sequence>
<feature type="transmembrane region" description="Helical" evidence="5">
    <location>
        <begin position="90"/>
        <end position="112"/>
    </location>
</feature>
<dbReference type="RefSeq" id="WP_007643790.1">
    <property type="nucleotide sequence ID" value="NC_020514.1"/>
</dbReference>
<feature type="transmembrane region" description="Helical" evidence="5">
    <location>
        <begin position="33"/>
        <end position="53"/>
    </location>
</feature>
<evidence type="ECO:0000256" key="5">
    <source>
        <dbReference type="SAM" id="Phobius"/>
    </source>
</evidence>
<feature type="transmembrane region" description="Helical" evidence="5">
    <location>
        <begin position="215"/>
        <end position="234"/>
    </location>
</feature>
<keyword evidence="3 5" id="KW-1133">Transmembrane helix</keyword>
<feature type="transmembrane region" description="Helical" evidence="5">
    <location>
        <begin position="181"/>
        <end position="203"/>
    </location>
</feature>
<name>K7AZU8_9ALTE</name>
<evidence type="ECO:0000256" key="1">
    <source>
        <dbReference type="ARBA" id="ARBA00004141"/>
    </source>
</evidence>
<feature type="domain" description="Yip1" evidence="6">
    <location>
        <begin position="13"/>
        <end position="230"/>
    </location>
</feature>
<comment type="subcellular location">
    <subcellularLocation>
        <location evidence="1">Membrane</location>
        <topology evidence="1">Multi-pass membrane protein</topology>
    </subcellularLocation>
</comment>
<dbReference type="EMBL" id="CP003837">
    <property type="protein sequence ID" value="AGH43831.1"/>
    <property type="molecule type" value="Genomic_DNA"/>
</dbReference>
<organism evidence="7 8">
    <name type="scientific">Paraglaciecola psychrophila 170</name>
    <dbReference type="NCBI Taxonomy" id="1129794"/>
    <lineage>
        <taxon>Bacteria</taxon>
        <taxon>Pseudomonadati</taxon>
        <taxon>Pseudomonadota</taxon>
        <taxon>Gammaproteobacteria</taxon>
        <taxon>Alteromonadales</taxon>
        <taxon>Alteromonadaceae</taxon>
        <taxon>Paraglaciecola</taxon>
    </lineage>
</organism>
<evidence type="ECO:0000256" key="2">
    <source>
        <dbReference type="ARBA" id="ARBA00022692"/>
    </source>
</evidence>
<protein>
    <recommendedName>
        <fullName evidence="6">Yip1 domain-containing protein</fullName>
    </recommendedName>
</protein>
<dbReference type="Pfam" id="PF04893">
    <property type="entry name" value="Yip1"/>
    <property type="match status" value="1"/>
</dbReference>
<dbReference type="InterPro" id="IPR006977">
    <property type="entry name" value="Yip1_dom"/>
</dbReference>
<evidence type="ECO:0000256" key="3">
    <source>
        <dbReference type="ARBA" id="ARBA00022989"/>
    </source>
</evidence>
<dbReference type="GO" id="GO:0016020">
    <property type="term" value="C:membrane"/>
    <property type="evidence" value="ECO:0007669"/>
    <property type="project" value="UniProtKB-SubCell"/>
</dbReference>
<dbReference type="PATRIC" id="fig|1129794.4.peg.1707"/>
<keyword evidence="8" id="KW-1185">Reference proteome</keyword>
<evidence type="ECO:0000313" key="8">
    <source>
        <dbReference type="Proteomes" id="UP000011864"/>
    </source>
</evidence>
<dbReference type="Proteomes" id="UP000011864">
    <property type="component" value="Chromosome"/>
</dbReference>
<gene>
    <name evidence="7" type="ORF">C427_1722</name>
</gene>
<dbReference type="HOGENOM" id="CLU_098212_0_0_6"/>
<keyword evidence="2 5" id="KW-0812">Transmembrane</keyword>
<keyword evidence="4 5" id="KW-0472">Membrane</keyword>
<accession>K7AZU8</accession>
<evidence type="ECO:0000259" key="6">
    <source>
        <dbReference type="Pfam" id="PF04893"/>
    </source>
</evidence>
<dbReference type="AlphaFoldDB" id="K7AZU8"/>
<proteinExistence type="predicted"/>
<dbReference type="OrthoDB" id="6272224at2"/>
<dbReference type="STRING" id="1129794.C427_1722"/>
<feature type="transmembrane region" description="Helical" evidence="5">
    <location>
        <begin position="132"/>
        <end position="152"/>
    </location>
</feature>
<dbReference type="eggNOG" id="ENOG5030ECJ">
    <property type="taxonomic scope" value="Bacteria"/>
</dbReference>
<dbReference type="KEGG" id="gps:C427_1722"/>